<organism evidence="2 3">
    <name type="scientific">Jaapia argillacea MUCL 33604</name>
    <dbReference type="NCBI Taxonomy" id="933084"/>
    <lineage>
        <taxon>Eukaryota</taxon>
        <taxon>Fungi</taxon>
        <taxon>Dikarya</taxon>
        <taxon>Basidiomycota</taxon>
        <taxon>Agaricomycotina</taxon>
        <taxon>Agaricomycetes</taxon>
        <taxon>Agaricomycetidae</taxon>
        <taxon>Jaapiales</taxon>
        <taxon>Jaapiaceae</taxon>
        <taxon>Jaapia</taxon>
    </lineage>
</organism>
<reference evidence="3" key="1">
    <citation type="journal article" date="2014" name="Proc. Natl. Acad. Sci. U.S.A.">
        <title>Extensive sampling of basidiomycete genomes demonstrates inadequacy of the white-rot/brown-rot paradigm for wood decay fungi.</title>
        <authorList>
            <person name="Riley R."/>
            <person name="Salamov A.A."/>
            <person name="Brown D.W."/>
            <person name="Nagy L.G."/>
            <person name="Floudas D."/>
            <person name="Held B.W."/>
            <person name="Levasseur A."/>
            <person name="Lombard V."/>
            <person name="Morin E."/>
            <person name="Otillar R."/>
            <person name="Lindquist E.A."/>
            <person name="Sun H."/>
            <person name="LaButti K.M."/>
            <person name="Schmutz J."/>
            <person name="Jabbour D."/>
            <person name="Luo H."/>
            <person name="Baker S.E."/>
            <person name="Pisabarro A.G."/>
            <person name="Walton J.D."/>
            <person name="Blanchette R.A."/>
            <person name="Henrissat B."/>
            <person name="Martin F."/>
            <person name="Cullen D."/>
            <person name="Hibbett D.S."/>
            <person name="Grigoriev I.V."/>
        </authorList>
    </citation>
    <scope>NUCLEOTIDE SEQUENCE [LARGE SCALE GENOMIC DNA]</scope>
    <source>
        <strain evidence="3">MUCL 33604</strain>
    </source>
</reference>
<evidence type="ECO:0000313" key="2">
    <source>
        <dbReference type="EMBL" id="KDQ55356.1"/>
    </source>
</evidence>
<gene>
    <name evidence="2" type="ORF">JAAARDRAFT_59879</name>
</gene>
<name>A0A067PYE7_9AGAM</name>
<dbReference type="AlphaFoldDB" id="A0A067PYE7"/>
<accession>A0A067PYE7</accession>
<evidence type="ECO:0000313" key="3">
    <source>
        <dbReference type="Proteomes" id="UP000027265"/>
    </source>
</evidence>
<evidence type="ECO:0000256" key="1">
    <source>
        <dbReference type="SAM" id="MobiDB-lite"/>
    </source>
</evidence>
<keyword evidence="3" id="KW-1185">Reference proteome</keyword>
<dbReference type="Proteomes" id="UP000027265">
    <property type="component" value="Unassembled WGS sequence"/>
</dbReference>
<feature type="compositionally biased region" description="Low complexity" evidence="1">
    <location>
        <begin position="42"/>
        <end position="56"/>
    </location>
</feature>
<feature type="compositionally biased region" description="Basic and acidic residues" evidence="1">
    <location>
        <begin position="130"/>
        <end position="142"/>
    </location>
</feature>
<proteinExistence type="predicted"/>
<protein>
    <submittedName>
        <fullName evidence="2">Uncharacterized protein</fullName>
    </submittedName>
</protein>
<sequence>MNNRESDIISLGKENRTTPFQTLLRTRTFINQTSSNSHHHTTILTSDSTLPLSPSGPHNPTRQDYRSHPYWTPAKRRFTISTSWQCFRHPGACGLVHHHLRSFGLRPRSILSTNPNITHRQHTPPTATTRPDKIEIPRDILNKEPVPSVARVRRPIDHQQTTEEPNVKRSSSDHIP</sequence>
<dbReference type="EMBL" id="KL197725">
    <property type="protein sequence ID" value="KDQ55356.1"/>
    <property type="molecule type" value="Genomic_DNA"/>
</dbReference>
<feature type="compositionally biased region" description="Polar residues" evidence="1">
    <location>
        <begin position="112"/>
        <end position="129"/>
    </location>
</feature>
<feature type="region of interest" description="Disordered" evidence="1">
    <location>
        <begin position="32"/>
        <end position="68"/>
    </location>
</feature>
<feature type="region of interest" description="Disordered" evidence="1">
    <location>
        <begin position="112"/>
        <end position="176"/>
    </location>
</feature>
<dbReference type="InParanoid" id="A0A067PYE7"/>
<feature type="compositionally biased region" description="Basic and acidic residues" evidence="1">
    <location>
        <begin position="154"/>
        <end position="176"/>
    </location>
</feature>
<dbReference type="HOGENOM" id="CLU_1525368_0_0_1"/>